<evidence type="ECO:0000313" key="4">
    <source>
        <dbReference type="Proteomes" id="UP000198510"/>
    </source>
</evidence>
<dbReference type="PANTHER" id="PTHR33507:SF3">
    <property type="entry name" value="INNER MEMBRANE PROTEIN YBBJ"/>
    <property type="match status" value="1"/>
</dbReference>
<dbReference type="AlphaFoldDB" id="A0A1G9ECT9"/>
<dbReference type="InterPro" id="IPR056739">
    <property type="entry name" value="NfeD_membrane"/>
</dbReference>
<reference evidence="3 4" key="1">
    <citation type="submission" date="2016-10" db="EMBL/GenBank/DDBJ databases">
        <authorList>
            <person name="de Groot N.N."/>
        </authorList>
    </citation>
    <scope>NUCLEOTIDE SEQUENCE [LARGE SCALE GENOMIC DNA]</scope>
    <source>
        <strain evidence="3 4">DSM 25186</strain>
    </source>
</reference>
<dbReference type="STRING" id="1075417.SAMN05421823_103428"/>
<dbReference type="OrthoDB" id="1120520at2"/>
<organism evidence="3 4">
    <name type="scientific">Catalinimonas alkaloidigena</name>
    <dbReference type="NCBI Taxonomy" id="1075417"/>
    <lineage>
        <taxon>Bacteria</taxon>
        <taxon>Pseudomonadati</taxon>
        <taxon>Bacteroidota</taxon>
        <taxon>Cytophagia</taxon>
        <taxon>Cytophagales</taxon>
        <taxon>Catalimonadaceae</taxon>
        <taxon>Catalinimonas</taxon>
    </lineage>
</organism>
<gene>
    <name evidence="3" type="ORF">SAMN05421823_103428</name>
</gene>
<dbReference type="EMBL" id="FNFO01000003">
    <property type="protein sequence ID" value="SDK73992.1"/>
    <property type="molecule type" value="Genomic_DNA"/>
</dbReference>
<keyword evidence="1" id="KW-0812">Transmembrane</keyword>
<keyword evidence="1" id="KW-1133">Transmembrane helix</keyword>
<protein>
    <submittedName>
        <fullName evidence="3">NfeD-like C-terminal, partner-binding</fullName>
    </submittedName>
</protein>
<evidence type="ECO:0000256" key="1">
    <source>
        <dbReference type="SAM" id="Phobius"/>
    </source>
</evidence>
<sequence>MLIATLLGIGIVLILIEVLFVPGTTIVGIAGGLCAAIGIYLTYRAHGPLWGTGVLLGAALVAGVAFYYGFRSESWQRFALQDRLLGRTNDQSERLLKPGEVGETLSALRPYGKAEFPAGTFEVFSQDGFVPESSKVRILRIDNNRVTVETIKPT</sequence>
<keyword evidence="4" id="KW-1185">Reference proteome</keyword>
<keyword evidence="1" id="KW-0472">Membrane</keyword>
<proteinExistence type="predicted"/>
<feature type="transmembrane region" description="Helical" evidence="1">
    <location>
        <begin position="49"/>
        <end position="70"/>
    </location>
</feature>
<dbReference type="InterPro" id="IPR052165">
    <property type="entry name" value="Membrane_assoc_protease"/>
</dbReference>
<name>A0A1G9ECT9_9BACT</name>
<dbReference type="Pfam" id="PF24961">
    <property type="entry name" value="NfeD_membrane"/>
    <property type="match status" value="1"/>
</dbReference>
<dbReference type="Proteomes" id="UP000198510">
    <property type="component" value="Unassembled WGS sequence"/>
</dbReference>
<dbReference type="PANTHER" id="PTHR33507">
    <property type="entry name" value="INNER MEMBRANE PROTEIN YBBJ"/>
    <property type="match status" value="1"/>
</dbReference>
<evidence type="ECO:0000259" key="2">
    <source>
        <dbReference type="Pfam" id="PF24961"/>
    </source>
</evidence>
<evidence type="ECO:0000313" key="3">
    <source>
        <dbReference type="EMBL" id="SDK73992.1"/>
    </source>
</evidence>
<feature type="domain" description="NfeD integral membrane" evidence="2">
    <location>
        <begin position="4"/>
        <end position="68"/>
    </location>
</feature>
<accession>A0A1G9ECT9</accession>
<dbReference type="RefSeq" id="WP_089681429.1">
    <property type="nucleotide sequence ID" value="NZ_FNFO01000003.1"/>
</dbReference>
<feature type="transmembrane region" description="Helical" evidence="1">
    <location>
        <begin position="12"/>
        <end position="43"/>
    </location>
</feature>
<dbReference type="GO" id="GO:0005886">
    <property type="term" value="C:plasma membrane"/>
    <property type="evidence" value="ECO:0007669"/>
    <property type="project" value="TreeGrafter"/>
</dbReference>